<keyword evidence="3" id="KW-1185">Reference proteome</keyword>
<dbReference type="Proteomes" id="UP000007879">
    <property type="component" value="Unassembled WGS sequence"/>
</dbReference>
<dbReference type="PANTHER" id="PTHR47611">
    <property type="entry name" value="HAT DIMERISATION DOMAIN, C-TERMINAL"/>
    <property type="match status" value="1"/>
</dbReference>
<dbReference type="GeneID" id="105316671"/>
<dbReference type="SUPFAM" id="SSF53098">
    <property type="entry name" value="Ribonuclease H-like"/>
    <property type="match status" value="1"/>
</dbReference>
<dbReference type="RefSeq" id="XP_011410050.1">
    <property type="nucleotide sequence ID" value="XM_011411748.1"/>
</dbReference>
<feature type="domain" description="HAT C-terminal dimerisation" evidence="1">
    <location>
        <begin position="70"/>
        <end position="142"/>
    </location>
</feature>
<evidence type="ECO:0000313" key="2">
    <source>
        <dbReference type="EnsemblMetazoa" id="XP_011410050.1"/>
    </source>
</evidence>
<dbReference type="Pfam" id="PF05699">
    <property type="entry name" value="Dimer_Tnp_hAT"/>
    <property type="match status" value="1"/>
</dbReference>
<name>A0AAN0IUZ7_AMPQE</name>
<dbReference type="InterPro" id="IPR008906">
    <property type="entry name" value="HATC_C_dom"/>
</dbReference>
<dbReference type="AlphaFoldDB" id="A0AAN0IUZ7"/>
<dbReference type="EnsemblMetazoa" id="XM_011411748.1">
    <property type="protein sequence ID" value="XP_011410050.1"/>
    <property type="gene ID" value="LOC105316671"/>
</dbReference>
<organism evidence="2 3">
    <name type="scientific">Amphimedon queenslandica</name>
    <name type="common">Sponge</name>
    <dbReference type="NCBI Taxonomy" id="400682"/>
    <lineage>
        <taxon>Eukaryota</taxon>
        <taxon>Metazoa</taxon>
        <taxon>Porifera</taxon>
        <taxon>Demospongiae</taxon>
        <taxon>Heteroscleromorpha</taxon>
        <taxon>Haplosclerida</taxon>
        <taxon>Niphatidae</taxon>
        <taxon>Amphimedon</taxon>
    </lineage>
</organism>
<dbReference type="GO" id="GO:0046983">
    <property type="term" value="F:protein dimerization activity"/>
    <property type="evidence" value="ECO:0007669"/>
    <property type="project" value="InterPro"/>
</dbReference>
<sequence>MYDLKLDAILIHPVDSNRASTSLEEPQPKKSKGEQKLLEFIGEVAGSSEEIKSSIPLEEQLDTEISRYKGEEHTDMLPLLWWNNFKGRYPLLSQLAKHYLSIPATSVPCERVFSAAGHVVNERRSCLLPSNVNMMVFLAENLK</sequence>
<evidence type="ECO:0000259" key="1">
    <source>
        <dbReference type="Pfam" id="PF05699"/>
    </source>
</evidence>
<protein>
    <recommendedName>
        <fullName evidence="1">HAT C-terminal dimerisation domain-containing protein</fullName>
    </recommendedName>
</protein>
<reference evidence="2" key="2">
    <citation type="submission" date="2024-06" db="UniProtKB">
        <authorList>
            <consortium name="EnsemblMetazoa"/>
        </authorList>
    </citation>
    <scope>IDENTIFICATION</scope>
</reference>
<accession>A0AAN0IUZ7</accession>
<reference evidence="3" key="1">
    <citation type="journal article" date="2010" name="Nature">
        <title>The Amphimedon queenslandica genome and the evolution of animal complexity.</title>
        <authorList>
            <person name="Srivastava M."/>
            <person name="Simakov O."/>
            <person name="Chapman J."/>
            <person name="Fahey B."/>
            <person name="Gauthier M.E."/>
            <person name="Mitros T."/>
            <person name="Richards G.S."/>
            <person name="Conaco C."/>
            <person name="Dacre M."/>
            <person name="Hellsten U."/>
            <person name="Larroux C."/>
            <person name="Putnam N.H."/>
            <person name="Stanke M."/>
            <person name="Adamska M."/>
            <person name="Darling A."/>
            <person name="Degnan S.M."/>
            <person name="Oakley T.H."/>
            <person name="Plachetzki D.C."/>
            <person name="Zhai Y."/>
            <person name="Adamski M."/>
            <person name="Calcino A."/>
            <person name="Cummins S.F."/>
            <person name="Goodstein D.M."/>
            <person name="Harris C."/>
            <person name="Jackson D.J."/>
            <person name="Leys S.P."/>
            <person name="Shu S."/>
            <person name="Woodcroft B.J."/>
            <person name="Vervoort M."/>
            <person name="Kosik K.S."/>
            <person name="Manning G."/>
            <person name="Degnan B.M."/>
            <person name="Rokhsar D.S."/>
        </authorList>
    </citation>
    <scope>NUCLEOTIDE SEQUENCE [LARGE SCALE GENOMIC DNA]</scope>
</reference>
<evidence type="ECO:0000313" key="3">
    <source>
        <dbReference type="Proteomes" id="UP000007879"/>
    </source>
</evidence>
<dbReference type="PANTHER" id="PTHR47611:SF3">
    <property type="entry name" value="HAT C-TERMINAL DIMERISATION DOMAIN-CONTAINING PROTEIN"/>
    <property type="match status" value="1"/>
</dbReference>
<proteinExistence type="predicted"/>
<dbReference type="KEGG" id="aqu:105316671"/>
<dbReference type="InterPro" id="IPR012337">
    <property type="entry name" value="RNaseH-like_sf"/>
</dbReference>